<dbReference type="EMBL" id="LNTU01000012">
    <property type="protein sequence ID" value="KXF77230.1"/>
    <property type="molecule type" value="Genomic_DNA"/>
</dbReference>
<sequence>MRILLTNDDGIHAEGLAVLERIARQLSDDIWVVAPETDQSGLAHSLTLSEPLRLRKIDDRHYALRGTPTDCVIMGVRRILPEPPDLVLSGVNSGANIADDVTYSGTVAGAIEGTLLGIRSIALSQEYEFEDGNRIVPWETAETCAPDLIRQLIKADISKGVLLNVNFPNCAPAAVTGTRVTVQGKLSHEASIDERRDARGFPYFWLRFGRGKADVAADSDVAAIRADAISVTPLQLDLTAHRSRAALADVLGAEAL</sequence>
<comment type="similarity">
    <text evidence="4 9">Belongs to the SurE nucleotidase family.</text>
</comment>
<dbReference type="GO" id="GO:0005737">
    <property type="term" value="C:cytoplasm"/>
    <property type="evidence" value="ECO:0007669"/>
    <property type="project" value="UniProtKB-SubCell"/>
</dbReference>
<dbReference type="STRING" id="1494590.ATN84_07440"/>
<organism evidence="11 12">
    <name type="scientific">Paramesorhizobium deserti</name>
    <dbReference type="NCBI Taxonomy" id="1494590"/>
    <lineage>
        <taxon>Bacteria</taxon>
        <taxon>Pseudomonadati</taxon>
        <taxon>Pseudomonadota</taxon>
        <taxon>Alphaproteobacteria</taxon>
        <taxon>Hyphomicrobiales</taxon>
        <taxon>Phyllobacteriaceae</taxon>
        <taxon>Paramesorhizobium</taxon>
    </lineage>
</organism>
<dbReference type="Gene3D" id="3.40.1210.10">
    <property type="entry name" value="Survival protein SurE-like phosphatase/nucleotidase"/>
    <property type="match status" value="1"/>
</dbReference>
<proteinExistence type="inferred from homology"/>
<gene>
    <name evidence="9" type="primary">surE</name>
    <name evidence="11" type="ORF">ATN84_07440</name>
</gene>
<evidence type="ECO:0000256" key="4">
    <source>
        <dbReference type="ARBA" id="ARBA00011062"/>
    </source>
</evidence>
<accession>A0A135HVL7</accession>
<evidence type="ECO:0000313" key="12">
    <source>
        <dbReference type="Proteomes" id="UP000070107"/>
    </source>
</evidence>
<dbReference type="FunFam" id="3.40.1210.10:FF:000001">
    <property type="entry name" value="5'/3'-nucleotidase SurE"/>
    <property type="match status" value="1"/>
</dbReference>
<keyword evidence="7 9" id="KW-0547">Nucleotide-binding</keyword>
<evidence type="ECO:0000259" key="10">
    <source>
        <dbReference type="Pfam" id="PF01975"/>
    </source>
</evidence>
<keyword evidence="6 9" id="KW-0479">Metal-binding</keyword>
<dbReference type="AlphaFoldDB" id="A0A135HVL7"/>
<dbReference type="Pfam" id="PF01975">
    <property type="entry name" value="SurE"/>
    <property type="match status" value="1"/>
</dbReference>
<dbReference type="InterPro" id="IPR002828">
    <property type="entry name" value="SurE-like_Pase/nucleotidase"/>
</dbReference>
<evidence type="ECO:0000256" key="5">
    <source>
        <dbReference type="ARBA" id="ARBA00022490"/>
    </source>
</evidence>
<dbReference type="EC" id="3.1.3.5" evidence="9"/>
<dbReference type="NCBIfam" id="NF001490">
    <property type="entry name" value="PRK00346.1-4"/>
    <property type="match status" value="1"/>
</dbReference>
<dbReference type="GO" id="GO:0004309">
    <property type="term" value="F:exopolyphosphatase activity"/>
    <property type="evidence" value="ECO:0007669"/>
    <property type="project" value="TreeGrafter"/>
</dbReference>
<dbReference type="GO" id="GO:0046872">
    <property type="term" value="F:metal ion binding"/>
    <property type="evidence" value="ECO:0007669"/>
    <property type="project" value="UniProtKB-UniRule"/>
</dbReference>
<dbReference type="Proteomes" id="UP000070107">
    <property type="component" value="Unassembled WGS sequence"/>
</dbReference>
<dbReference type="OrthoDB" id="9780815at2"/>
<dbReference type="HAMAP" id="MF_00060">
    <property type="entry name" value="SurE"/>
    <property type="match status" value="1"/>
</dbReference>
<evidence type="ECO:0000256" key="9">
    <source>
        <dbReference type="HAMAP-Rule" id="MF_00060"/>
    </source>
</evidence>
<dbReference type="InterPro" id="IPR030048">
    <property type="entry name" value="SurE"/>
</dbReference>
<dbReference type="PANTHER" id="PTHR30457:SF12">
    <property type="entry name" value="5'_3'-NUCLEOTIDASE SURE"/>
    <property type="match status" value="1"/>
</dbReference>
<evidence type="ECO:0000256" key="6">
    <source>
        <dbReference type="ARBA" id="ARBA00022723"/>
    </source>
</evidence>
<comment type="cofactor">
    <cofactor evidence="9">
        <name>a divalent metal cation</name>
        <dbReference type="ChEBI" id="CHEBI:60240"/>
    </cofactor>
    <text evidence="9">Binds 1 divalent metal cation per subunit.</text>
</comment>
<feature type="binding site" evidence="9">
    <location>
        <position position="40"/>
    </location>
    <ligand>
        <name>a divalent metal cation</name>
        <dbReference type="ChEBI" id="CHEBI:60240"/>
    </ligand>
</feature>
<comment type="catalytic activity">
    <reaction evidence="1 9">
        <text>a ribonucleoside 5'-phosphate + H2O = a ribonucleoside + phosphate</text>
        <dbReference type="Rhea" id="RHEA:12484"/>
        <dbReference type="ChEBI" id="CHEBI:15377"/>
        <dbReference type="ChEBI" id="CHEBI:18254"/>
        <dbReference type="ChEBI" id="CHEBI:43474"/>
        <dbReference type="ChEBI" id="CHEBI:58043"/>
        <dbReference type="EC" id="3.1.3.5"/>
    </reaction>
</comment>
<feature type="domain" description="Survival protein SurE-like phosphatase/nucleotidase" evidence="10">
    <location>
        <begin position="3"/>
        <end position="187"/>
    </location>
</feature>
<keyword evidence="8 9" id="KW-0378">Hydrolase</keyword>
<evidence type="ECO:0000256" key="7">
    <source>
        <dbReference type="ARBA" id="ARBA00022741"/>
    </source>
</evidence>
<dbReference type="GO" id="GO:0008253">
    <property type="term" value="F:5'-nucleotidase activity"/>
    <property type="evidence" value="ECO:0007669"/>
    <property type="project" value="UniProtKB-UniRule"/>
</dbReference>
<dbReference type="GO" id="GO:0000166">
    <property type="term" value="F:nucleotide binding"/>
    <property type="evidence" value="ECO:0007669"/>
    <property type="project" value="UniProtKB-KW"/>
</dbReference>
<name>A0A135HVL7_9HYPH</name>
<keyword evidence="12" id="KW-1185">Reference proteome</keyword>
<comment type="subcellular location">
    <subcellularLocation>
        <location evidence="3 9">Cytoplasm</location>
    </subcellularLocation>
</comment>
<reference evidence="11 12" key="1">
    <citation type="submission" date="2015-11" db="EMBL/GenBank/DDBJ databases">
        <title>Draft genome sequence of Paramesorhizobium deserti A-3-E, a strain highly resistant to diverse beta-lactam antibiotics.</title>
        <authorList>
            <person name="Lv R."/>
            <person name="Yang X."/>
            <person name="Fang N."/>
            <person name="Guo J."/>
            <person name="Luo X."/>
            <person name="Peng F."/>
            <person name="Yang R."/>
            <person name="Cui Y."/>
            <person name="Fang C."/>
            <person name="Song Y."/>
        </authorList>
    </citation>
    <scope>NUCLEOTIDE SEQUENCE [LARGE SCALE GENOMIC DNA]</scope>
    <source>
        <strain evidence="11 12">A-3-E</strain>
    </source>
</reference>
<comment type="function">
    <text evidence="9">Nucleotidase that shows phosphatase activity on nucleoside 5'-monophosphates.</text>
</comment>
<protein>
    <recommendedName>
        <fullName evidence="9">5'-nucleotidase SurE</fullName>
        <ecNumber evidence="9">3.1.3.5</ecNumber>
    </recommendedName>
    <alternativeName>
        <fullName evidence="9">Nucleoside 5'-monophosphate phosphohydrolase</fullName>
    </alternativeName>
</protein>
<keyword evidence="5 9" id="KW-0963">Cytoplasm</keyword>
<evidence type="ECO:0000256" key="1">
    <source>
        <dbReference type="ARBA" id="ARBA00000815"/>
    </source>
</evidence>
<evidence type="ECO:0000256" key="2">
    <source>
        <dbReference type="ARBA" id="ARBA00001946"/>
    </source>
</evidence>
<evidence type="ECO:0000256" key="8">
    <source>
        <dbReference type="ARBA" id="ARBA00022801"/>
    </source>
</evidence>
<evidence type="ECO:0000313" key="11">
    <source>
        <dbReference type="EMBL" id="KXF77230.1"/>
    </source>
</evidence>
<comment type="cofactor">
    <cofactor evidence="2">
        <name>Mg(2+)</name>
        <dbReference type="ChEBI" id="CHEBI:18420"/>
    </cofactor>
</comment>
<feature type="binding site" evidence="9">
    <location>
        <position position="9"/>
    </location>
    <ligand>
        <name>a divalent metal cation</name>
        <dbReference type="ChEBI" id="CHEBI:60240"/>
    </ligand>
</feature>
<dbReference type="SUPFAM" id="SSF64167">
    <property type="entry name" value="SurE-like"/>
    <property type="match status" value="1"/>
</dbReference>
<feature type="binding site" evidence="9">
    <location>
        <position position="92"/>
    </location>
    <ligand>
        <name>a divalent metal cation</name>
        <dbReference type="ChEBI" id="CHEBI:60240"/>
    </ligand>
</feature>
<dbReference type="NCBIfam" id="TIGR00087">
    <property type="entry name" value="surE"/>
    <property type="match status" value="1"/>
</dbReference>
<evidence type="ECO:0000256" key="3">
    <source>
        <dbReference type="ARBA" id="ARBA00004496"/>
    </source>
</evidence>
<comment type="caution">
    <text evidence="11">The sequence shown here is derived from an EMBL/GenBank/DDBJ whole genome shotgun (WGS) entry which is preliminary data.</text>
</comment>
<dbReference type="RefSeq" id="WP_068881418.1">
    <property type="nucleotide sequence ID" value="NZ_LNTU01000012.1"/>
</dbReference>
<feature type="binding site" evidence="9">
    <location>
        <position position="8"/>
    </location>
    <ligand>
        <name>a divalent metal cation</name>
        <dbReference type="ChEBI" id="CHEBI:60240"/>
    </ligand>
</feature>
<dbReference type="InterPro" id="IPR036523">
    <property type="entry name" value="SurE-like_sf"/>
</dbReference>
<dbReference type="GO" id="GO:0008254">
    <property type="term" value="F:3'-nucleotidase activity"/>
    <property type="evidence" value="ECO:0007669"/>
    <property type="project" value="TreeGrafter"/>
</dbReference>
<dbReference type="PANTHER" id="PTHR30457">
    <property type="entry name" value="5'-NUCLEOTIDASE SURE"/>
    <property type="match status" value="1"/>
</dbReference>